<proteinExistence type="predicted"/>
<protein>
    <submittedName>
        <fullName evidence="1">Antifreeze protein</fullName>
    </submittedName>
</protein>
<accession>A0ACB8R9P0</accession>
<sequence>MFSSLFTVSFLILPSAGLASVLAIGPAPVKLRTAGNYVILAKSGVSTVPPSVITGQVAVSPIAATALTGFALTLDSSGQFSTSNQVTGKLFGASYVAPTPATLTTAIGDLGTAVTDAMGRANPDFTDLAAGSIGGLVLAPGLYKWSSGVNIATDITIAGSATDTWIFQISGTLTVATAKKIVLSRGARAKNIVWVVTGAVTAGVGSHFEGVILGETSIVLQTGATIHGRLLAQTAVTLQKATVKT</sequence>
<reference evidence="1" key="1">
    <citation type="submission" date="2021-02" db="EMBL/GenBank/DDBJ databases">
        <authorList>
            <consortium name="DOE Joint Genome Institute"/>
            <person name="Ahrendt S."/>
            <person name="Looney B.P."/>
            <person name="Miyauchi S."/>
            <person name="Morin E."/>
            <person name="Drula E."/>
            <person name="Courty P.E."/>
            <person name="Chicoki N."/>
            <person name="Fauchery L."/>
            <person name="Kohler A."/>
            <person name="Kuo A."/>
            <person name="Labutti K."/>
            <person name="Pangilinan J."/>
            <person name="Lipzen A."/>
            <person name="Riley R."/>
            <person name="Andreopoulos W."/>
            <person name="He G."/>
            <person name="Johnson J."/>
            <person name="Barry K.W."/>
            <person name="Grigoriev I.V."/>
            <person name="Nagy L."/>
            <person name="Hibbett D."/>
            <person name="Henrissat B."/>
            <person name="Matheny P.B."/>
            <person name="Labbe J."/>
            <person name="Martin F."/>
        </authorList>
    </citation>
    <scope>NUCLEOTIDE SEQUENCE</scope>
    <source>
        <strain evidence="1">FP105234-sp</strain>
    </source>
</reference>
<keyword evidence="2" id="KW-1185">Reference proteome</keyword>
<dbReference type="Proteomes" id="UP000814033">
    <property type="component" value="Unassembled WGS sequence"/>
</dbReference>
<evidence type="ECO:0000313" key="1">
    <source>
        <dbReference type="EMBL" id="KAI0040283.1"/>
    </source>
</evidence>
<comment type="caution">
    <text evidence="1">The sequence shown here is derived from an EMBL/GenBank/DDBJ whole genome shotgun (WGS) entry which is preliminary data.</text>
</comment>
<name>A0ACB8R9P0_9AGAM</name>
<organism evidence="1 2">
    <name type="scientific">Auriscalpium vulgare</name>
    <dbReference type="NCBI Taxonomy" id="40419"/>
    <lineage>
        <taxon>Eukaryota</taxon>
        <taxon>Fungi</taxon>
        <taxon>Dikarya</taxon>
        <taxon>Basidiomycota</taxon>
        <taxon>Agaricomycotina</taxon>
        <taxon>Agaricomycetes</taxon>
        <taxon>Russulales</taxon>
        <taxon>Auriscalpiaceae</taxon>
        <taxon>Auriscalpium</taxon>
    </lineage>
</organism>
<gene>
    <name evidence="1" type="ORF">FA95DRAFT_1577061</name>
</gene>
<reference evidence="1" key="2">
    <citation type="journal article" date="2022" name="New Phytol.">
        <title>Evolutionary transition to the ectomycorrhizal habit in the genomes of a hyperdiverse lineage of mushroom-forming fungi.</title>
        <authorList>
            <person name="Looney B."/>
            <person name="Miyauchi S."/>
            <person name="Morin E."/>
            <person name="Drula E."/>
            <person name="Courty P.E."/>
            <person name="Kohler A."/>
            <person name="Kuo A."/>
            <person name="LaButti K."/>
            <person name="Pangilinan J."/>
            <person name="Lipzen A."/>
            <person name="Riley R."/>
            <person name="Andreopoulos W."/>
            <person name="He G."/>
            <person name="Johnson J."/>
            <person name="Nolan M."/>
            <person name="Tritt A."/>
            <person name="Barry K.W."/>
            <person name="Grigoriev I.V."/>
            <person name="Nagy L.G."/>
            <person name="Hibbett D."/>
            <person name="Henrissat B."/>
            <person name="Matheny P.B."/>
            <person name="Labbe J."/>
            <person name="Martin F.M."/>
        </authorList>
    </citation>
    <scope>NUCLEOTIDE SEQUENCE</scope>
    <source>
        <strain evidence="1">FP105234-sp</strain>
    </source>
</reference>
<evidence type="ECO:0000313" key="2">
    <source>
        <dbReference type="Proteomes" id="UP000814033"/>
    </source>
</evidence>
<dbReference type="EMBL" id="MU276210">
    <property type="protein sequence ID" value="KAI0040283.1"/>
    <property type="molecule type" value="Genomic_DNA"/>
</dbReference>